<dbReference type="InterPro" id="IPR011712">
    <property type="entry name" value="Sig_transdc_His_kin_sub3_dim/P"/>
</dbReference>
<dbReference type="AlphaFoldDB" id="A0A1I0YRR5"/>
<keyword evidence="10" id="KW-0812">Transmembrane</keyword>
<feature type="region of interest" description="Disordered" evidence="9">
    <location>
        <begin position="294"/>
        <end position="327"/>
    </location>
</feature>
<sequence length="481" mass="49844">MRGVTDAPDPADPDAPGWSRPRPSGGELRADAALAGVLLVAAVLTMVLYRSAGFYPEPASGAVSVAALVGVTLPLAVRRRWPSAVAAVVAAAFLVGGLLHVPEQVISNIALFMALYTVGAWEPSRARASWTRGLVVLGMFVWLVVALYSASADAADEDAPPGASGPFSPFVALSLVQLVTNALFFAGAWWFGDHAWRSARERARTALRTRLLQAERVRAEAQAVTIERLRLARELHDAVAHHVSLMGVGAAAARTLLPVDPPRAAEALEGVEGAAREALTELHGLVRTLRQDEGAPDATPHAAGGGPSDGSSDGASDGSSSADGSFGRREALGSLGVDRLPALVAETTAGGVEATLAVVGQPRPLPPTVSLNLYRIAQEALTNVRKHAGPGAHADVRLRWLDDAVELEVSDDGRGPRRGREAAWSSPGWGAGGLGLVGMRERVAADGGELHVGPRRGGGFLVRASVPRRRVEVGASVGGGA</sequence>
<evidence type="ECO:0000256" key="6">
    <source>
        <dbReference type="ARBA" id="ARBA00022777"/>
    </source>
</evidence>
<feature type="transmembrane region" description="Helical" evidence="10">
    <location>
        <begin position="83"/>
        <end position="99"/>
    </location>
</feature>
<feature type="domain" description="Histidine kinase/HSP90-like ATPase" evidence="11">
    <location>
        <begin position="368"/>
        <end position="470"/>
    </location>
</feature>
<dbReference type="STRING" id="988821.SAMN05421867_108109"/>
<dbReference type="EC" id="2.7.13.3" evidence="2"/>
<keyword evidence="6 12" id="KW-0418">Kinase</keyword>
<dbReference type="Proteomes" id="UP000199012">
    <property type="component" value="Unassembled WGS sequence"/>
</dbReference>
<accession>A0A1I0YRR5</accession>
<dbReference type="Gene3D" id="1.20.5.1930">
    <property type="match status" value="1"/>
</dbReference>
<evidence type="ECO:0000256" key="7">
    <source>
        <dbReference type="ARBA" id="ARBA00022840"/>
    </source>
</evidence>
<dbReference type="GO" id="GO:0000155">
    <property type="term" value="F:phosphorelay sensor kinase activity"/>
    <property type="evidence" value="ECO:0007669"/>
    <property type="project" value="InterPro"/>
</dbReference>
<dbReference type="PANTHER" id="PTHR24421">
    <property type="entry name" value="NITRATE/NITRITE SENSOR PROTEIN NARX-RELATED"/>
    <property type="match status" value="1"/>
</dbReference>
<feature type="transmembrane region" description="Helical" evidence="10">
    <location>
        <begin position="32"/>
        <end position="52"/>
    </location>
</feature>
<evidence type="ECO:0000256" key="10">
    <source>
        <dbReference type="SAM" id="Phobius"/>
    </source>
</evidence>
<dbReference type="InterPro" id="IPR055558">
    <property type="entry name" value="DUF7134"/>
</dbReference>
<keyword evidence="10" id="KW-0472">Membrane</keyword>
<dbReference type="GO" id="GO:0016020">
    <property type="term" value="C:membrane"/>
    <property type="evidence" value="ECO:0007669"/>
    <property type="project" value="InterPro"/>
</dbReference>
<keyword evidence="7" id="KW-0067">ATP-binding</keyword>
<dbReference type="CDD" id="cd16917">
    <property type="entry name" value="HATPase_UhpB-NarQ-NarX-like"/>
    <property type="match status" value="1"/>
</dbReference>
<dbReference type="GO" id="GO:0005524">
    <property type="term" value="F:ATP binding"/>
    <property type="evidence" value="ECO:0007669"/>
    <property type="project" value="UniProtKB-KW"/>
</dbReference>
<evidence type="ECO:0000256" key="4">
    <source>
        <dbReference type="ARBA" id="ARBA00022679"/>
    </source>
</evidence>
<evidence type="ECO:0000256" key="9">
    <source>
        <dbReference type="SAM" id="MobiDB-lite"/>
    </source>
</evidence>
<dbReference type="InterPro" id="IPR036890">
    <property type="entry name" value="HATPase_C_sf"/>
</dbReference>
<proteinExistence type="predicted"/>
<dbReference type="Pfam" id="PF02518">
    <property type="entry name" value="HATPase_c"/>
    <property type="match status" value="1"/>
</dbReference>
<dbReference type="Pfam" id="PF07730">
    <property type="entry name" value="HisKA_3"/>
    <property type="match status" value="1"/>
</dbReference>
<feature type="transmembrane region" description="Helical" evidence="10">
    <location>
        <begin position="105"/>
        <end position="121"/>
    </location>
</feature>
<evidence type="ECO:0000256" key="3">
    <source>
        <dbReference type="ARBA" id="ARBA00022553"/>
    </source>
</evidence>
<organism evidence="12 13">
    <name type="scientific">Cellulomonas marina</name>
    <dbReference type="NCBI Taxonomy" id="988821"/>
    <lineage>
        <taxon>Bacteria</taxon>
        <taxon>Bacillati</taxon>
        <taxon>Actinomycetota</taxon>
        <taxon>Actinomycetes</taxon>
        <taxon>Micrococcales</taxon>
        <taxon>Cellulomonadaceae</taxon>
        <taxon>Cellulomonas</taxon>
    </lineage>
</organism>
<dbReference type="InterPro" id="IPR003594">
    <property type="entry name" value="HATPase_dom"/>
</dbReference>
<gene>
    <name evidence="12" type="ORF">SAMN05421867_108109</name>
</gene>
<dbReference type="PANTHER" id="PTHR24421:SF10">
    <property type="entry name" value="NITRATE_NITRITE SENSOR PROTEIN NARQ"/>
    <property type="match status" value="1"/>
</dbReference>
<comment type="catalytic activity">
    <reaction evidence="1">
        <text>ATP + protein L-histidine = ADP + protein N-phospho-L-histidine.</text>
        <dbReference type="EC" id="2.7.13.3"/>
    </reaction>
</comment>
<dbReference type="EMBL" id="FOKA01000008">
    <property type="protein sequence ID" value="SFB15677.1"/>
    <property type="molecule type" value="Genomic_DNA"/>
</dbReference>
<feature type="region of interest" description="Disordered" evidence="9">
    <location>
        <begin position="1"/>
        <end position="24"/>
    </location>
</feature>
<dbReference type="Gene3D" id="3.30.565.10">
    <property type="entry name" value="Histidine kinase-like ATPase, C-terminal domain"/>
    <property type="match status" value="1"/>
</dbReference>
<feature type="transmembrane region" description="Helical" evidence="10">
    <location>
        <begin position="133"/>
        <end position="150"/>
    </location>
</feature>
<evidence type="ECO:0000313" key="13">
    <source>
        <dbReference type="Proteomes" id="UP000199012"/>
    </source>
</evidence>
<feature type="transmembrane region" description="Helical" evidence="10">
    <location>
        <begin position="170"/>
        <end position="192"/>
    </location>
</feature>
<evidence type="ECO:0000256" key="2">
    <source>
        <dbReference type="ARBA" id="ARBA00012438"/>
    </source>
</evidence>
<dbReference type="SMART" id="SM00387">
    <property type="entry name" value="HATPase_c"/>
    <property type="match status" value="1"/>
</dbReference>
<keyword evidence="10" id="KW-1133">Transmembrane helix</keyword>
<dbReference type="GO" id="GO:0046983">
    <property type="term" value="F:protein dimerization activity"/>
    <property type="evidence" value="ECO:0007669"/>
    <property type="project" value="InterPro"/>
</dbReference>
<evidence type="ECO:0000259" key="11">
    <source>
        <dbReference type="SMART" id="SM00387"/>
    </source>
</evidence>
<evidence type="ECO:0000256" key="1">
    <source>
        <dbReference type="ARBA" id="ARBA00000085"/>
    </source>
</evidence>
<evidence type="ECO:0000256" key="5">
    <source>
        <dbReference type="ARBA" id="ARBA00022741"/>
    </source>
</evidence>
<keyword evidence="13" id="KW-1185">Reference proteome</keyword>
<reference evidence="12 13" key="1">
    <citation type="submission" date="2016-10" db="EMBL/GenBank/DDBJ databases">
        <authorList>
            <person name="de Groot N.N."/>
        </authorList>
    </citation>
    <scope>NUCLEOTIDE SEQUENCE [LARGE SCALE GENOMIC DNA]</scope>
    <source>
        <strain evidence="12 13">CGMCC 4.6945</strain>
    </source>
</reference>
<dbReference type="Pfam" id="PF23539">
    <property type="entry name" value="DUF7134"/>
    <property type="match status" value="1"/>
</dbReference>
<dbReference type="SUPFAM" id="SSF55874">
    <property type="entry name" value="ATPase domain of HSP90 chaperone/DNA topoisomerase II/histidine kinase"/>
    <property type="match status" value="1"/>
</dbReference>
<feature type="transmembrane region" description="Helical" evidence="10">
    <location>
        <begin position="58"/>
        <end position="76"/>
    </location>
</feature>
<protein>
    <recommendedName>
        <fullName evidence="2">histidine kinase</fullName>
        <ecNumber evidence="2">2.7.13.3</ecNumber>
    </recommendedName>
</protein>
<keyword evidence="5" id="KW-0547">Nucleotide-binding</keyword>
<keyword evidence="3" id="KW-0597">Phosphoprotein</keyword>
<dbReference type="InterPro" id="IPR050482">
    <property type="entry name" value="Sensor_HK_TwoCompSys"/>
</dbReference>
<evidence type="ECO:0000256" key="8">
    <source>
        <dbReference type="ARBA" id="ARBA00023012"/>
    </source>
</evidence>
<feature type="compositionally biased region" description="Low complexity" evidence="9">
    <location>
        <begin position="309"/>
        <end position="325"/>
    </location>
</feature>
<name>A0A1I0YRR5_9CELL</name>
<keyword evidence="8" id="KW-0902">Two-component regulatory system</keyword>
<keyword evidence="4" id="KW-0808">Transferase</keyword>
<evidence type="ECO:0000313" key="12">
    <source>
        <dbReference type="EMBL" id="SFB15677.1"/>
    </source>
</evidence>